<keyword evidence="7" id="KW-0472">Membrane</keyword>
<name>A0A2T5VG10_9HYPH</name>
<dbReference type="AlphaFoldDB" id="A0A2T5VG10"/>
<accession>A0A2T5VG10</accession>
<dbReference type="PANTHER" id="PTHR30563:SF0">
    <property type="entry name" value="DNA RECOMBINATION PROTEIN RMUC"/>
    <property type="match status" value="1"/>
</dbReference>
<dbReference type="InterPro" id="IPR003798">
    <property type="entry name" value="DNA_recombination_RmuC"/>
</dbReference>
<dbReference type="Proteomes" id="UP000244081">
    <property type="component" value="Unassembled WGS sequence"/>
</dbReference>
<sequence length="410" mass="45689">MDFSAPLFPFSGRWITLGEAMVAGGACLLVLLFMIVLRQSGARRRAERAAHHHARELEARIDALLTTQAEMTGRMKTMSEHLGQRQSDLMRSLNERLDGFGHKLGQSMAQSSQTTQASLSHLHERLGIIDRAQKTITDLSGQVDALQQILSNKQARGAFGQGRMEAIIQDALPDTGYAFQATLSTGSRPDCLIFMPNGAAPLVIDAKFPLEAFNRIRDEDDDPKAAAQQFRRDVAKHVLDIRERYLLAGETQDTAFMFVPSESLFAELHENFSDIVQKANRARVVIVSPSLLMLSIQVIQSILRDQRMREQAHVIQAEVRHLMEDVTRLDERVAKLQQRHGQTGEAIGQILTTTGKITRRGERIDALDLDEEDEARRDVAKVARDVAQDDVEGDGDVLPIQLRRSEPGGT</sequence>
<evidence type="ECO:0000313" key="9">
    <source>
        <dbReference type="Proteomes" id="UP000244081"/>
    </source>
</evidence>
<dbReference type="OrthoDB" id="370725at2"/>
<evidence type="ECO:0000256" key="6">
    <source>
        <dbReference type="SAM" id="MobiDB-lite"/>
    </source>
</evidence>
<comment type="similarity">
    <text evidence="2">Belongs to the RmuC family.</text>
</comment>
<dbReference type="PANTHER" id="PTHR30563">
    <property type="entry name" value="DNA RECOMBINATION PROTEIN RMUC"/>
    <property type="match status" value="1"/>
</dbReference>
<dbReference type="Pfam" id="PF02646">
    <property type="entry name" value="RmuC"/>
    <property type="match status" value="1"/>
</dbReference>
<evidence type="ECO:0000256" key="5">
    <source>
        <dbReference type="ARBA" id="ARBA00023172"/>
    </source>
</evidence>
<keyword evidence="7" id="KW-0812">Transmembrane</keyword>
<evidence type="ECO:0000313" key="8">
    <source>
        <dbReference type="EMBL" id="PTW62687.1"/>
    </source>
</evidence>
<evidence type="ECO:0000256" key="2">
    <source>
        <dbReference type="ARBA" id="ARBA00009840"/>
    </source>
</evidence>
<evidence type="ECO:0000256" key="1">
    <source>
        <dbReference type="ARBA" id="ARBA00003416"/>
    </source>
</evidence>
<evidence type="ECO:0000256" key="3">
    <source>
        <dbReference type="ARBA" id="ARBA00021840"/>
    </source>
</evidence>
<keyword evidence="4" id="KW-0175">Coiled coil</keyword>
<keyword evidence="7" id="KW-1133">Transmembrane helix</keyword>
<comment type="caution">
    <text evidence="8">The sequence shown here is derived from an EMBL/GenBank/DDBJ whole genome shotgun (WGS) entry which is preliminary data.</text>
</comment>
<feature type="transmembrane region" description="Helical" evidence="7">
    <location>
        <begin position="20"/>
        <end position="37"/>
    </location>
</feature>
<feature type="region of interest" description="Disordered" evidence="6">
    <location>
        <begin position="388"/>
        <end position="410"/>
    </location>
</feature>
<proteinExistence type="inferred from homology"/>
<protein>
    <recommendedName>
        <fullName evidence="3">DNA recombination protein RmuC homolog</fullName>
    </recommendedName>
</protein>
<comment type="function">
    <text evidence="1">Involved in DNA recombination.</text>
</comment>
<organism evidence="8 9">
    <name type="scientific">Breoghania corrubedonensis</name>
    <dbReference type="NCBI Taxonomy" id="665038"/>
    <lineage>
        <taxon>Bacteria</taxon>
        <taxon>Pseudomonadati</taxon>
        <taxon>Pseudomonadota</taxon>
        <taxon>Alphaproteobacteria</taxon>
        <taxon>Hyphomicrobiales</taxon>
        <taxon>Stappiaceae</taxon>
        <taxon>Breoghania</taxon>
    </lineage>
</organism>
<dbReference type="RefSeq" id="WP_107988222.1">
    <property type="nucleotide sequence ID" value="NZ_QAYG01000001.1"/>
</dbReference>
<evidence type="ECO:0000256" key="7">
    <source>
        <dbReference type="SAM" id="Phobius"/>
    </source>
</evidence>
<keyword evidence="9" id="KW-1185">Reference proteome</keyword>
<dbReference type="EMBL" id="QAYG01000001">
    <property type="protein sequence ID" value="PTW62687.1"/>
    <property type="molecule type" value="Genomic_DNA"/>
</dbReference>
<reference evidence="8 9" key="1">
    <citation type="submission" date="2018-04" db="EMBL/GenBank/DDBJ databases">
        <title>Genomic Encyclopedia of Archaeal and Bacterial Type Strains, Phase II (KMG-II): from individual species to whole genera.</title>
        <authorList>
            <person name="Goeker M."/>
        </authorList>
    </citation>
    <scope>NUCLEOTIDE SEQUENCE [LARGE SCALE GENOMIC DNA]</scope>
    <source>
        <strain evidence="8 9">DSM 23382</strain>
    </source>
</reference>
<dbReference type="GO" id="GO:0006310">
    <property type="term" value="P:DNA recombination"/>
    <property type="evidence" value="ECO:0007669"/>
    <property type="project" value="UniProtKB-KW"/>
</dbReference>
<evidence type="ECO:0000256" key="4">
    <source>
        <dbReference type="ARBA" id="ARBA00023054"/>
    </source>
</evidence>
<keyword evidence="5" id="KW-0233">DNA recombination</keyword>
<gene>
    <name evidence="8" type="ORF">C8N35_101734</name>
</gene>